<reference evidence="2 3" key="1">
    <citation type="submission" date="2019-05" db="EMBL/GenBank/DDBJ databases">
        <title>Another draft genome of Portunus trituberculatus and its Hox gene families provides insights of decapod evolution.</title>
        <authorList>
            <person name="Jeong J.-H."/>
            <person name="Song I."/>
            <person name="Kim S."/>
            <person name="Choi T."/>
            <person name="Kim D."/>
            <person name="Ryu S."/>
            <person name="Kim W."/>
        </authorList>
    </citation>
    <scope>NUCLEOTIDE SEQUENCE [LARGE SCALE GENOMIC DNA]</scope>
    <source>
        <tissue evidence="2">Muscle</tissue>
    </source>
</reference>
<dbReference type="AlphaFoldDB" id="A0A5B7G0M8"/>
<feature type="region of interest" description="Disordered" evidence="1">
    <location>
        <begin position="1"/>
        <end position="24"/>
    </location>
</feature>
<sequence length="85" mass="8749">MEKLSRVEEEERGNGSDGAGDVREVPLEVLAAQGKGVASQDAMGQLGVRGTPGHQQGNASVCLSSPSSVVVNICVGEGWDTPRSL</sequence>
<keyword evidence="3" id="KW-1185">Reference proteome</keyword>
<evidence type="ECO:0000256" key="1">
    <source>
        <dbReference type="SAM" id="MobiDB-lite"/>
    </source>
</evidence>
<organism evidence="2 3">
    <name type="scientific">Portunus trituberculatus</name>
    <name type="common">Swimming crab</name>
    <name type="synonym">Neptunus trituberculatus</name>
    <dbReference type="NCBI Taxonomy" id="210409"/>
    <lineage>
        <taxon>Eukaryota</taxon>
        <taxon>Metazoa</taxon>
        <taxon>Ecdysozoa</taxon>
        <taxon>Arthropoda</taxon>
        <taxon>Crustacea</taxon>
        <taxon>Multicrustacea</taxon>
        <taxon>Malacostraca</taxon>
        <taxon>Eumalacostraca</taxon>
        <taxon>Eucarida</taxon>
        <taxon>Decapoda</taxon>
        <taxon>Pleocyemata</taxon>
        <taxon>Brachyura</taxon>
        <taxon>Eubrachyura</taxon>
        <taxon>Portunoidea</taxon>
        <taxon>Portunidae</taxon>
        <taxon>Portuninae</taxon>
        <taxon>Portunus</taxon>
    </lineage>
</organism>
<name>A0A5B7G0M8_PORTR</name>
<gene>
    <name evidence="2" type="ORF">E2C01_046322</name>
</gene>
<comment type="caution">
    <text evidence="2">The sequence shown here is derived from an EMBL/GenBank/DDBJ whole genome shotgun (WGS) entry which is preliminary data.</text>
</comment>
<evidence type="ECO:0000313" key="2">
    <source>
        <dbReference type="EMBL" id="MPC52452.1"/>
    </source>
</evidence>
<evidence type="ECO:0000313" key="3">
    <source>
        <dbReference type="Proteomes" id="UP000324222"/>
    </source>
</evidence>
<proteinExistence type="predicted"/>
<dbReference type="EMBL" id="VSRR010010894">
    <property type="protein sequence ID" value="MPC52452.1"/>
    <property type="molecule type" value="Genomic_DNA"/>
</dbReference>
<dbReference type="Proteomes" id="UP000324222">
    <property type="component" value="Unassembled WGS sequence"/>
</dbReference>
<accession>A0A5B7G0M8</accession>
<protein>
    <submittedName>
        <fullName evidence="2">Uncharacterized protein</fullName>
    </submittedName>
</protein>